<dbReference type="EMBL" id="CP003940">
    <property type="protein sequence ID" value="AFZ47225.1"/>
    <property type="molecule type" value="Genomic_DNA"/>
</dbReference>
<keyword evidence="1" id="KW-1133">Transmembrane helix</keyword>
<dbReference type="HOGENOM" id="CLU_151879_0_0_3"/>
<dbReference type="Proteomes" id="UP000010483">
    <property type="component" value="Chromosome"/>
</dbReference>
<feature type="transmembrane region" description="Helical" evidence="1">
    <location>
        <begin position="105"/>
        <end position="126"/>
    </location>
</feature>
<dbReference type="BioCyc" id="CSTA292563:G1353-1268-MONOMER"/>
<keyword evidence="1" id="KW-0472">Membrane</keyword>
<reference evidence="3" key="1">
    <citation type="journal article" date="2013" name="Proc. Natl. Acad. Sci. U.S.A.">
        <title>Improving the coverage of the cyanobacterial phylum using diversity-driven genome sequencing.</title>
        <authorList>
            <person name="Shih P.M."/>
            <person name="Wu D."/>
            <person name="Latifi A."/>
            <person name="Axen S.D."/>
            <person name="Fewer D.P."/>
            <person name="Talla E."/>
            <person name="Calteau A."/>
            <person name="Cai F."/>
            <person name="Tandeau de Marsac N."/>
            <person name="Rippka R."/>
            <person name="Herdman M."/>
            <person name="Sivonen K."/>
            <person name="Coursin T."/>
            <person name="Laurent T."/>
            <person name="Goodwin L."/>
            <person name="Nolan M."/>
            <person name="Davenport K.W."/>
            <person name="Han C.S."/>
            <person name="Rubin E.M."/>
            <person name="Eisen J.A."/>
            <person name="Woyke T."/>
            <person name="Gugger M."/>
            <person name="Kerfeld C.A."/>
        </authorList>
    </citation>
    <scope>NUCLEOTIDE SEQUENCE [LARGE SCALE GENOMIC DNA]</scope>
    <source>
        <strain evidence="3">ATCC 29140 / PCC 7202</strain>
    </source>
</reference>
<evidence type="ECO:0000256" key="1">
    <source>
        <dbReference type="SAM" id="Phobius"/>
    </source>
</evidence>
<gene>
    <name evidence="2" type="ordered locus">Cyast_1260</name>
</gene>
<accession>K9YLF0</accession>
<dbReference type="STRING" id="292563.Cyast_1260"/>
<organism evidence="2 3">
    <name type="scientific">Cyanobacterium stanieri (strain ATCC 29140 / PCC 7202)</name>
    <dbReference type="NCBI Taxonomy" id="292563"/>
    <lineage>
        <taxon>Bacteria</taxon>
        <taxon>Bacillati</taxon>
        <taxon>Cyanobacteriota</taxon>
        <taxon>Cyanophyceae</taxon>
        <taxon>Oscillatoriophycideae</taxon>
        <taxon>Chroococcales</taxon>
        <taxon>Geminocystaceae</taxon>
        <taxon>Cyanobacterium</taxon>
    </lineage>
</organism>
<sequence length="128" mass="15099">MFKDQPIDLKCEYPCPCRREGTLQPITLTEAFGCDQCQQIFVTDEEHQYLEPVVNLSPYQKKWSWNGKKWILHRQGISKNYLFFLLWFTIGMISILLAFSMVSLIPWILGTIMIVSSLVIIFLLPYRY</sequence>
<keyword evidence="1" id="KW-0812">Transmembrane</keyword>
<keyword evidence="3" id="KW-1185">Reference proteome</keyword>
<feature type="transmembrane region" description="Helical" evidence="1">
    <location>
        <begin position="81"/>
        <end position="99"/>
    </location>
</feature>
<evidence type="ECO:0000313" key="2">
    <source>
        <dbReference type="EMBL" id="AFZ47225.1"/>
    </source>
</evidence>
<name>K9YLF0_CYASC</name>
<dbReference type="AlphaFoldDB" id="K9YLF0"/>
<evidence type="ECO:0000313" key="3">
    <source>
        <dbReference type="Proteomes" id="UP000010483"/>
    </source>
</evidence>
<proteinExistence type="predicted"/>
<protein>
    <submittedName>
        <fullName evidence="2">Uncharacterized protein</fullName>
    </submittedName>
</protein>
<dbReference type="KEGG" id="csn:Cyast_1260"/>